<protein>
    <submittedName>
        <fullName evidence="2">Uncharacterized protein</fullName>
    </submittedName>
</protein>
<keyword evidence="3" id="KW-1185">Reference proteome</keyword>
<reference evidence="2" key="1">
    <citation type="submission" date="2023-07" db="EMBL/GenBank/DDBJ databases">
        <authorList>
            <consortium name="AG Swart"/>
            <person name="Singh M."/>
            <person name="Singh A."/>
            <person name="Seah K."/>
            <person name="Emmerich C."/>
        </authorList>
    </citation>
    <scope>NUCLEOTIDE SEQUENCE</scope>
    <source>
        <strain evidence="2">DP1</strain>
    </source>
</reference>
<feature type="coiled-coil region" evidence="1">
    <location>
        <begin position="200"/>
        <end position="283"/>
    </location>
</feature>
<gene>
    <name evidence="2" type="ORF">ECRASSUSDP1_LOCUS4989</name>
</gene>
<accession>A0AAD1UEI0</accession>
<comment type="caution">
    <text evidence="2">The sequence shown here is derived from an EMBL/GenBank/DDBJ whole genome shotgun (WGS) entry which is preliminary data.</text>
</comment>
<dbReference type="EMBL" id="CAMPGE010004804">
    <property type="protein sequence ID" value="CAI2363653.1"/>
    <property type="molecule type" value="Genomic_DNA"/>
</dbReference>
<dbReference type="Proteomes" id="UP001295684">
    <property type="component" value="Unassembled WGS sequence"/>
</dbReference>
<evidence type="ECO:0000313" key="2">
    <source>
        <dbReference type="EMBL" id="CAI2363653.1"/>
    </source>
</evidence>
<name>A0AAD1UEI0_EUPCR</name>
<sequence>MAEFPKCQSSESCGTITHVVKNSKDSSLASDICVCAICAGTLYSGEETHMIPEVEPIKECLRCAEYQLDKINLFRVKHKLEQAWGKLTPKLKSFREDYLNLKNRVQRIVDKQAWDKLYDIDKNSKNLLNQIFDSDLMKQYNRQLQCRQFRQQIDETSDEDDKLFRRTTLTNVKFAERRRKIGDKDECPLKLKLVQANLLAEQRRKIIEDLEKDKENFEKDFQNFQQHKTETETKHSQMQQEIKQLNDTLNSTAEEKNKLISQIEEIKAEYANLQDQFESSKNVLTHSEYERIYQSVLGQVVHVTEISDLNLNLSNVKDQALLKYLQCFELPKFNQVYLDFLYSFNKPVVVNRFMKNALTQNIKRFIFDFKRSSKQSTQYYMETLKKVLPRIPNLICLYYLELSKAQFEDLLVACKNCQCVRIRYCYIDTETEVDFGTRLDGSSFRQLDFFCTGGLDYSKWGESDAFRFKNLTKGFSKVEDIRERKWTLCLGDCGLTKETVDQVLTTEGFTKVELEGL</sequence>
<dbReference type="AlphaFoldDB" id="A0AAD1UEI0"/>
<proteinExistence type="predicted"/>
<organism evidence="2 3">
    <name type="scientific">Euplotes crassus</name>
    <dbReference type="NCBI Taxonomy" id="5936"/>
    <lineage>
        <taxon>Eukaryota</taxon>
        <taxon>Sar</taxon>
        <taxon>Alveolata</taxon>
        <taxon>Ciliophora</taxon>
        <taxon>Intramacronucleata</taxon>
        <taxon>Spirotrichea</taxon>
        <taxon>Hypotrichia</taxon>
        <taxon>Euplotida</taxon>
        <taxon>Euplotidae</taxon>
        <taxon>Moneuplotes</taxon>
    </lineage>
</organism>
<keyword evidence="1" id="KW-0175">Coiled coil</keyword>
<evidence type="ECO:0000256" key="1">
    <source>
        <dbReference type="SAM" id="Coils"/>
    </source>
</evidence>
<evidence type="ECO:0000313" key="3">
    <source>
        <dbReference type="Proteomes" id="UP001295684"/>
    </source>
</evidence>